<protein>
    <recommendedName>
        <fullName evidence="5">Transmembrane protein</fullName>
    </recommendedName>
</protein>
<proteinExistence type="predicted"/>
<accession>A0AAD4M957</accession>
<organism evidence="3 4">
    <name type="scientific">Multifurca ochricompacta</name>
    <dbReference type="NCBI Taxonomy" id="376703"/>
    <lineage>
        <taxon>Eukaryota</taxon>
        <taxon>Fungi</taxon>
        <taxon>Dikarya</taxon>
        <taxon>Basidiomycota</taxon>
        <taxon>Agaricomycotina</taxon>
        <taxon>Agaricomycetes</taxon>
        <taxon>Russulales</taxon>
        <taxon>Russulaceae</taxon>
        <taxon>Multifurca</taxon>
    </lineage>
</organism>
<evidence type="ECO:0000313" key="3">
    <source>
        <dbReference type="EMBL" id="KAI0305589.1"/>
    </source>
</evidence>
<keyword evidence="2" id="KW-0812">Transmembrane</keyword>
<keyword evidence="2" id="KW-1133">Transmembrane helix</keyword>
<reference evidence="3" key="1">
    <citation type="journal article" date="2022" name="New Phytol.">
        <title>Evolutionary transition to the ectomycorrhizal habit in the genomes of a hyperdiverse lineage of mushroom-forming fungi.</title>
        <authorList>
            <person name="Looney B."/>
            <person name="Miyauchi S."/>
            <person name="Morin E."/>
            <person name="Drula E."/>
            <person name="Courty P.E."/>
            <person name="Kohler A."/>
            <person name="Kuo A."/>
            <person name="LaButti K."/>
            <person name="Pangilinan J."/>
            <person name="Lipzen A."/>
            <person name="Riley R."/>
            <person name="Andreopoulos W."/>
            <person name="He G."/>
            <person name="Johnson J."/>
            <person name="Nolan M."/>
            <person name="Tritt A."/>
            <person name="Barry K.W."/>
            <person name="Grigoriev I.V."/>
            <person name="Nagy L.G."/>
            <person name="Hibbett D."/>
            <person name="Henrissat B."/>
            <person name="Matheny P.B."/>
            <person name="Labbe J."/>
            <person name="Martin F.M."/>
        </authorList>
    </citation>
    <scope>NUCLEOTIDE SEQUENCE</scope>
    <source>
        <strain evidence="3">BPL690</strain>
    </source>
</reference>
<feature type="region of interest" description="Disordered" evidence="1">
    <location>
        <begin position="173"/>
        <end position="201"/>
    </location>
</feature>
<keyword evidence="4" id="KW-1185">Reference proteome</keyword>
<evidence type="ECO:0000313" key="4">
    <source>
        <dbReference type="Proteomes" id="UP001203297"/>
    </source>
</evidence>
<comment type="caution">
    <text evidence="3">The sequence shown here is derived from an EMBL/GenBank/DDBJ whole genome shotgun (WGS) entry which is preliminary data.</text>
</comment>
<evidence type="ECO:0008006" key="5">
    <source>
        <dbReference type="Google" id="ProtNLM"/>
    </source>
</evidence>
<feature type="compositionally biased region" description="Acidic residues" evidence="1">
    <location>
        <begin position="315"/>
        <end position="325"/>
    </location>
</feature>
<name>A0AAD4M957_9AGAM</name>
<dbReference type="AlphaFoldDB" id="A0AAD4M957"/>
<dbReference type="EMBL" id="WTXG01000005">
    <property type="protein sequence ID" value="KAI0305589.1"/>
    <property type="molecule type" value="Genomic_DNA"/>
</dbReference>
<keyword evidence="2" id="KW-0472">Membrane</keyword>
<sequence>MAPTNSSQEIHHVLGGQQPATPLISSPFPITKHHIAALMAMCLSPINVAFTRVNLQAIRPLSCLHLHQRPPPPYSAAFDLHPSIHPSTGTPATAIAAINSQWSVPSQPQTARSSTMAIASALIVVSVFLGLMACIAVGRFAYRRRSLLRRRVRRTCRVEDDLGFVFVEYDDPTSATPSRNARRERSSFETGTREADSDEAPAKVVVPDPLTESKPMPSIPPLGLQASLDSSHCEPTFTLTRQEVVWAASIKVKATYEVTEMSNALGLITDCKDYLKPSTLASPEFAATLALRAGAEILGVRARPSTVEYNPSTESEADNSLEDTESSIADSLISDSAACVLSTESSGSEDYELRRAETRSMDFKRGIVVPLGTLPDMDNDGDKKPPPLDFYALPRVVISASPSVASEVFASRSNRASGMSEATIDLGDFPRPPVIGETLDSSISTSLISEIEMSLGPVIRGKLEMTMTGKQETEQAS</sequence>
<evidence type="ECO:0000256" key="1">
    <source>
        <dbReference type="SAM" id="MobiDB-lite"/>
    </source>
</evidence>
<feature type="compositionally biased region" description="Basic and acidic residues" evidence="1">
    <location>
        <begin position="181"/>
        <end position="195"/>
    </location>
</feature>
<feature type="region of interest" description="Disordered" evidence="1">
    <location>
        <begin position="306"/>
        <end position="325"/>
    </location>
</feature>
<feature type="transmembrane region" description="Helical" evidence="2">
    <location>
        <begin position="116"/>
        <end position="142"/>
    </location>
</feature>
<evidence type="ECO:0000256" key="2">
    <source>
        <dbReference type="SAM" id="Phobius"/>
    </source>
</evidence>
<dbReference type="Proteomes" id="UP001203297">
    <property type="component" value="Unassembled WGS sequence"/>
</dbReference>
<gene>
    <name evidence="3" type="ORF">B0F90DRAFT_1815191</name>
</gene>